<protein>
    <submittedName>
        <fullName evidence="1">Uncharacterized protein</fullName>
    </submittedName>
</protein>
<reference evidence="1" key="2">
    <citation type="submission" date="2020-11" db="EMBL/GenBank/DDBJ databases">
        <authorList>
            <person name="McCartney M.A."/>
            <person name="Auch B."/>
            <person name="Kono T."/>
            <person name="Mallez S."/>
            <person name="Becker A."/>
            <person name="Gohl D.M."/>
            <person name="Silverstein K.A.T."/>
            <person name="Koren S."/>
            <person name="Bechman K.B."/>
            <person name="Herman A."/>
            <person name="Abrahante J.E."/>
            <person name="Garbe J."/>
        </authorList>
    </citation>
    <scope>NUCLEOTIDE SEQUENCE</scope>
    <source>
        <strain evidence="1">Duluth1</strain>
        <tissue evidence="1">Whole animal</tissue>
    </source>
</reference>
<dbReference type="EMBL" id="JAIWYP010000010">
    <property type="protein sequence ID" value="KAH3751841.1"/>
    <property type="molecule type" value="Genomic_DNA"/>
</dbReference>
<dbReference type="Proteomes" id="UP000828390">
    <property type="component" value="Unassembled WGS sequence"/>
</dbReference>
<accession>A0A9D4I6I1</accession>
<sequence>MMCPLGISHMCTPHFKLEVNRLAPRNMVGQLYEMGSKQKIARTTAFKNLYRLMTQEIAKHTTSGSGNGQRYLAGNIYPESSEYFTIESVCI</sequence>
<proteinExistence type="predicted"/>
<gene>
    <name evidence="1" type="ORF">DPMN_186417</name>
</gene>
<reference evidence="1" key="1">
    <citation type="journal article" date="2019" name="bioRxiv">
        <title>The Genome of the Zebra Mussel, Dreissena polymorpha: A Resource for Invasive Species Research.</title>
        <authorList>
            <person name="McCartney M.A."/>
            <person name="Auch B."/>
            <person name="Kono T."/>
            <person name="Mallez S."/>
            <person name="Zhang Y."/>
            <person name="Obille A."/>
            <person name="Becker A."/>
            <person name="Abrahante J.E."/>
            <person name="Garbe J."/>
            <person name="Badalamenti J.P."/>
            <person name="Herman A."/>
            <person name="Mangelson H."/>
            <person name="Liachko I."/>
            <person name="Sullivan S."/>
            <person name="Sone E.D."/>
            <person name="Koren S."/>
            <person name="Silverstein K.A.T."/>
            <person name="Beckman K.B."/>
            <person name="Gohl D.M."/>
        </authorList>
    </citation>
    <scope>NUCLEOTIDE SEQUENCE</scope>
    <source>
        <strain evidence="1">Duluth1</strain>
        <tissue evidence="1">Whole animal</tissue>
    </source>
</reference>
<evidence type="ECO:0000313" key="1">
    <source>
        <dbReference type="EMBL" id="KAH3751841.1"/>
    </source>
</evidence>
<dbReference type="AlphaFoldDB" id="A0A9D4I6I1"/>
<name>A0A9D4I6I1_DREPO</name>
<organism evidence="1 2">
    <name type="scientific">Dreissena polymorpha</name>
    <name type="common">Zebra mussel</name>
    <name type="synonym">Mytilus polymorpha</name>
    <dbReference type="NCBI Taxonomy" id="45954"/>
    <lineage>
        <taxon>Eukaryota</taxon>
        <taxon>Metazoa</taxon>
        <taxon>Spiralia</taxon>
        <taxon>Lophotrochozoa</taxon>
        <taxon>Mollusca</taxon>
        <taxon>Bivalvia</taxon>
        <taxon>Autobranchia</taxon>
        <taxon>Heteroconchia</taxon>
        <taxon>Euheterodonta</taxon>
        <taxon>Imparidentia</taxon>
        <taxon>Neoheterodontei</taxon>
        <taxon>Myida</taxon>
        <taxon>Dreissenoidea</taxon>
        <taxon>Dreissenidae</taxon>
        <taxon>Dreissena</taxon>
    </lineage>
</organism>
<comment type="caution">
    <text evidence="1">The sequence shown here is derived from an EMBL/GenBank/DDBJ whole genome shotgun (WGS) entry which is preliminary data.</text>
</comment>
<keyword evidence="2" id="KW-1185">Reference proteome</keyword>
<evidence type="ECO:0000313" key="2">
    <source>
        <dbReference type="Proteomes" id="UP000828390"/>
    </source>
</evidence>